<reference evidence="1" key="1">
    <citation type="journal article" date="2021" name="New Phytol.">
        <title>Evolutionary innovations through gain and loss of genes in the ectomycorrhizal Boletales.</title>
        <authorList>
            <person name="Wu G."/>
            <person name="Miyauchi S."/>
            <person name="Morin E."/>
            <person name="Kuo A."/>
            <person name="Drula E."/>
            <person name="Varga T."/>
            <person name="Kohler A."/>
            <person name="Feng B."/>
            <person name="Cao Y."/>
            <person name="Lipzen A."/>
            <person name="Daum C."/>
            <person name="Hundley H."/>
            <person name="Pangilinan J."/>
            <person name="Johnson J."/>
            <person name="Barry K."/>
            <person name="LaButti K."/>
            <person name="Ng V."/>
            <person name="Ahrendt S."/>
            <person name="Min B."/>
            <person name="Choi I.G."/>
            <person name="Park H."/>
            <person name="Plett J.M."/>
            <person name="Magnuson J."/>
            <person name="Spatafora J.W."/>
            <person name="Nagy L.G."/>
            <person name="Henrissat B."/>
            <person name="Grigoriev I.V."/>
            <person name="Yang Z.L."/>
            <person name="Xu J."/>
            <person name="Martin F.M."/>
        </authorList>
    </citation>
    <scope>NUCLEOTIDE SEQUENCE</scope>
    <source>
        <strain evidence="1">ATCC 28755</strain>
    </source>
</reference>
<sequence>MIIDVHPPIDMTPKIIITVLQCTGIFLTLFRMCYRACIRRFWWEDCWAGIASLAGATCIISGWLHVTAYAPEVPTVSCWVYTIAFACMVYTVRMSLLCSVVRLIYPANDARRILLRVSLVFALFSTGVIIGQTYVCASSHNWHGPYHGCMAPPSVVAYEFITDVISDTTLVVLPLRLLWHIHLPTKLQRRMILSIFSSTIIISLISLVRAISRMMTLASLVLTASDLEVALCLIIYRRNGSVDRNRFRQRRFPLSGHDSISNYSGLGT</sequence>
<dbReference type="Proteomes" id="UP000790377">
    <property type="component" value="Unassembled WGS sequence"/>
</dbReference>
<protein>
    <submittedName>
        <fullName evidence="1">Uncharacterized protein</fullName>
    </submittedName>
</protein>
<name>A0ACB8AQX5_9AGAM</name>
<comment type="caution">
    <text evidence="1">The sequence shown here is derived from an EMBL/GenBank/DDBJ whole genome shotgun (WGS) entry which is preliminary data.</text>
</comment>
<keyword evidence="2" id="KW-1185">Reference proteome</keyword>
<dbReference type="EMBL" id="MU267603">
    <property type="protein sequence ID" value="KAH7915178.1"/>
    <property type="molecule type" value="Genomic_DNA"/>
</dbReference>
<evidence type="ECO:0000313" key="2">
    <source>
        <dbReference type="Proteomes" id="UP000790377"/>
    </source>
</evidence>
<organism evidence="1 2">
    <name type="scientific">Hygrophoropsis aurantiaca</name>
    <dbReference type="NCBI Taxonomy" id="72124"/>
    <lineage>
        <taxon>Eukaryota</taxon>
        <taxon>Fungi</taxon>
        <taxon>Dikarya</taxon>
        <taxon>Basidiomycota</taxon>
        <taxon>Agaricomycotina</taxon>
        <taxon>Agaricomycetes</taxon>
        <taxon>Agaricomycetidae</taxon>
        <taxon>Boletales</taxon>
        <taxon>Coniophorineae</taxon>
        <taxon>Hygrophoropsidaceae</taxon>
        <taxon>Hygrophoropsis</taxon>
    </lineage>
</organism>
<accession>A0ACB8AQX5</accession>
<gene>
    <name evidence="1" type="ORF">BJ138DRAFT_172397</name>
</gene>
<proteinExistence type="predicted"/>
<evidence type="ECO:0000313" key="1">
    <source>
        <dbReference type="EMBL" id="KAH7915178.1"/>
    </source>
</evidence>